<organism evidence="1 2">
    <name type="scientific">Dorcoceras hygrometricum</name>
    <dbReference type="NCBI Taxonomy" id="472368"/>
    <lineage>
        <taxon>Eukaryota</taxon>
        <taxon>Viridiplantae</taxon>
        <taxon>Streptophyta</taxon>
        <taxon>Embryophyta</taxon>
        <taxon>Tracheophyta</taxon>
        <taxon>Spermatophyta</taxon>
        <taxon>Magnoliopsida</taxon>
        <taxon>eudicotyledons</taxon>
        <taxon>Gunneridae</taxon>
        <taxon>Pentapetalae</taxon>
        <taxon>asterids</taxon>
        <taxon>lamiids</taxon>
        <taxon>Lamiales</taxon>
        <taxon>Gesneriaceae</taxon>
        <taxon>Didymocarpoideae</taxon>
        <taxon>Trichosporeae</taxon>
        <taxon>Loxocarpinae</taxon>
        <taxon>Dorcoceras</taxon>
    </lineage>
</organism>
<dbReference type="AlphaFoldDB" id="A0A2Z7CK72"/>
<evidence type="ECO:0000313" key="2">
    <source>
        <dbReference type="Proteomes" id="UP000250235"/>
    </source>
</evidence>
<reference evidence="1 2" key="1">
    <citation type="journal article" date="2015" name="Proc. Natl. Acad. Sci. U.S.A.">
        <title>The resurrection genome of Boea hygrometrica: A blueprint for survival of dehydration.</title>
        <authorList>
            <person name="Xiao L."/>
            <person name="Yang G."/>
            <person name="Zhang L."/>
            <person name="Yang X."/>
            <person name="Zhao S."/>
            <person name="Ji Z."/>
            <person name="Zhou Q."/>
            <person name="Hu M."/>
            <person name="Wang Y."/>
            <person name="Chen M."/>
            <person name="Xu Y."/>
            <person name="Jin H."/>
            <person name="Xiao X."/>
            <person name="Hu G."/>
            <person name="Bao F."/>
            <person name="Hu Y."/>
            <person name="Wan P."/>
            <person name="Li L."/>
            <person name="Deng X."/>
            <person name="Kuang T."/>
            <person name="Xiang C."/>
            <person name="Zhu J.K."/>
            <person name="Oliver M.J."/>
            <person name="He Y."/>
        </authorList>
    </citation>
    <scope>NUCLEOTIDE SEQUENCE [LARGE SCALE GENOMIC DNA]</scope>
    <source>
        <strain evidence="2">cv. XS01</strain>
    </source>
</reference>
<dbReference type="Proteomes" id="UP000250235">
    <property type="component" value="Unassembled WGS sequence"/>
</dbReference>
<keyword evidence="2" id="KW-1185">Reference proteome</keyword>
<protein>
    <submittedName>
        <fullName evidence="1">RNA polymerase beta'' chain</fullName>
    </submittedName>
</protein>
<gene>
    <name evidence="1" type="ORF">F511_33282</name>
</gene>
<accession>A0A2Z7CK72</accession>
<name>A0A2Z7CK72_9LAMI</name>
<dbReference type="EMBL" id="KQ995274">
    <property type="protein sequence ID" value="KZV47491.1"/>
    <property type="molecule type" value="Genomic_DNA"/>
</dbReference>
<proteinExistence type="predicted"/>
<evidence type="ECO:0000313" key="1">
    <source>
        <dbReference type="EMBL" id="KZV47491.1"/>
    </source>
</evidence>
<sequence>MMVWMRCLNGPREQASITVALDEKNRDKLVKDKPARPEEGQLGEEKIESRDLVKLDAYERDEIAGRMISVRSLTSYRKCSALCKSNARNLMNFVQRWVTTCAGFQRGSLLYFLRNFRMNVGKYAAIRWVFIGAEVGAKSEENPATHLKTNDAKYNSVRRLSPDTSLCPTGKSGQRLYITKAGHKQNKQSARRAKLIQRCANPKCKNRRTHNTSSRKTLEKPARTGALPMHLIKKTRRYPNWNSEGTPKLEQLKMSRRNSEGTLEMEQHETNRVQGTSSWFARLVQEQLSDQAQWRDSMKSTLFKRRSSAVFKCRRIDKRSDQMQVGSLSATIISSS</sequence>